<keyword evidence="1" id="KW-0472">Membrane</keyword>
<feature type="transmembrane region" description="Helical" evidence="1">
    <location>
        <begin position="44"/>
        <end position="64"/>
    </location>
</feature>
<organism evidence="2 3">
    <name type="scientific">Folsomia candida</name>
    <name type="common">Springtail</name>
    <dbReference type="NCBI Taxonomy" id="158441"/>
    <lineage>
        <taxon>Eukaryota</taxon>
        <taxon>Metazoa</taxon>
        <taxon>Ecdysozoa</taxon>
        <taxon>Arthropoda</taxon>
        <taxon>Hexapoda</taxon>
        <taxon>Collembola</taxon>
        <taxon>Entomobryomorpha</taxon>
        <taxon>Isotomoidea</taxon>
        <taxon>Isotomidae</taxon>
        <taxon>Proisotominae</taxon>
        <taxon>Folsomia</taxon>
    </lineage>
</organism>
<feature type="transmembrane region" description="Helical" evidence="1">
    <location>
        <begin position="70"/>
        <end position="89"/>
    </location>
</feature>
<evidence type="ECO:0000313" key="3">
    <source>
        <dbReference type="Proteomes" id="UP000198287"/>
    </source>
</evidence>
<name>A0A226DIA8_FOLCA</name>
<gene>
    <name evidence="2" type="ORF">Fcan01_20767</name>
</gene>
<comment type="caution">
    <text evidence="2">The sequence shown here is derived from an EMBL/GenBank/DDBJ whole genome shotgun (WGS) entry which is preliminary data.</text>
</comment>
<keyword evidence="1" id="KW-1133">Transmembrane helix</keyword>
<evidence type="ECO:0000256" key="1">
    <source>
        <dbReference type="SAM" id="Phobius"/>
    </source>
</evidence>
<sequence>MSKIFVFRLVKRHLKLANNVHCVFVKFDKISGQMTTISEKKQRIVLTFMILEVVTIIAKIWSIAARKTNLTVKVVGIAMTSITLIPFLIRCHTSADYVQVQFLNFIFLSRDAKNDAKRDKFLTYLVLFFDVVELGNYSMFIVHWLSVMLLPCQPGLSSSILCSADNVFQNGGILKSVFAALEGLVFMQCSLGGGYYILIILLTGVAFLWKECGNFINRYKSGTSSQIE</sequence>
<accession>A0A226DIA8</accession>
<reference evidence="2 3" key="1">
    <citation type="submission" date="2015-12" db="EMBL/GenBank/DDBJ databases">
        <title>The genome of Folsomia candida.</title>
        <authorList>
            <person name="Faddeeva A."/>
            <person name="Derks M.F."/>
            <person name="Anvar Y."/>
            <person name="Smit S."/>
            <person name="Van Straalen N."/>
            <person name="Roelofs D."/>
        </authorList>
    </citation>
    <scope>NUCLEOTIDE SEQUENCE [LARGE SCALE GENOMIC DNA]</scope>
    <source>
        <strain evidence="2 3">VU population</strain>
        <tissue evidence="2">Whole body</tissue>
    </source>
</reference>
<dbReference type="Proteomes" id="UP000198287">
    <property type="component" value="Unassembled WGS sequence"/>
</dbReference>
<protein>
    <submittedName>
        <fullName evidence="2">Uncharacterized protein</fullName>
    </submittedName>
</protein>
<dbReference type="EMBL" id="LNIX01000019">
    <property type="protein sequence ID" value="OXA44437.1"/>
    <property type="molecule type" value="Genomic_DNA"/>
</dbReference>
<keyword evidence="1" id="KW-0812">Transmembrane</keyword>
<evidence type="ECO:0000313" key="2">
    <source>
        <dbReference type="EMBL" id="OXA44437.1"/>
    </source>
</evidence>
<keyword evidence="3" id="KW-1185">Reference proteome</keyword>
<dbReference type="AlphaFoldDB" id="A0A226DIA8"/>
<proteinExistence type="predicted"/>
<feature type="transmembrane region" description="Helical" evidence="1">
    <location>
        <begin position="121"/>
        <end position="145"/>
    </location>
</feature>
<feature type="transmembrane region" description="Helical" evidence="1">
    <location>
        <begin position="185"/>
        <end position="209"/>
    </location>
</feature>